<protein>
    <submittedName>
        <fullName evidence="3">CPBP family intramembrane glutamic endopeptidase</fullName>
        <ecNumber evidence="3">3.4.-.-</ecNumber>
    </submittedName>
</protein>
<dbReference type="PANTHER" id="PTHR43592">
    <property type="entry name" value="CAAX AMINO TERMINAL PROTEASE"/>
    <property type="match status" value="1"/>
</dbReference>
<evidence type="ECO:0000313" key="4">
    <source>
        <dbReference type="Proteomes" id="UP001473063"/>
    </source>
</evidence>
<feature type="transmembrane region" description="Helical" evidence="1">
    <location>
        <begin position="182"/>
        <end position="197"/>
    </location>
</feature>
<accession>A0ABV1B9Y9</accession>
<sequence>MVWRELYPVGLHYLIGQILGSAVLLWLMNHVQDAKDSYYSYTIVITGLTGVLVMFPAVYFYRRDRVGRLIGGLTSIEEQKLTIPEMLLLLAAGAGFAQYANVLVAILQNWIQSTTYSDTMTKITSGKGLLMMIFWMGIVAPIAEEMIFRWLVYLRLRDHFSVLVSAVISAAFFGIYHGNIPQAVYAFILGALFAWFLEMGGNKWVSVFLHIGANTWILIFGEYAEILVKKFGAGMLLMSYGILAAAMIGAYQCFARKGEKRGYRAV</sequence>
<reference evidence="3 4" key="1">
    <citation type="submission" date="2024-03" db="EMBL/GenBank/DDBJ databases">
        <title>Human intestinal bacterial collection.</title>
        <authorList>
            <person name="Pauvert C."/>
            <person name="Hitch T.C.A."/>
            <person name="Clavel T."/>
        </authorList>
    </citation>
    <scope>NUCLEOTIDE SEQUENCE [LARGE SCALE GENOMIC DNA]</scope>
    <source>
        <strain evidence="3 4">CLA-JM-H16</strain>
    </source>
</reference>
<comment type="caution">
    <text evidence="3">The sequence shown here is derived from an EMBL/GenBank/DDBJ whole genome shotgun (WGS) entry which is preliminary data.</text>
</comment>
<dbReference type="Pfam" id="PF02517">
    <property type="entry name" value="Rce1-like"/>
    <property type="match status" value="1"/>
</dbReference>
<dbReference type="RefSeq" id="WP_349055780.1">
    <property type="nucleotide sequence ID" value="NZ_JBBMEJ010000001.1"/>
</dbReference>
<feature type="transmembrane region" description="Helical" evidence="1">
    <location>
        <begin position="128"/>
        <end position="148"/>
    </location>
</feature>
<dbReference type="EMBL" id="JBBMEJ010000001">
    <property type="protein sequence ID" value="MEQ2369469.1"/>
    <property type="molecule type" value="Genomic_DNA"/>
</dbReference>
<keyword evidence="4" id="KW-1185">Reference proteome</keyword>
<keyword evidence="1" id="KW-0472">Membrane</keyword>
<dbReference type="GO" id="GO:0016787">
    <property type="term" value="F:hydrolase activity"/>
    <property type="evidence" value="ECO:0007669"/>
    <property type="project" value="UniProtKB-KW"/>
</dbReference>
<keyword evidence="1" id="KW-1133">Transmembrane helix</keyword>
<name>A0ABV1B9Y9_9FIRM</name>
<evidence type="ECO:0000259" key="2">
    <source>
        <dbReference type="Pfam" id="PF02517"/>
    </source>
</evidence>
<organism evidence="3 4">
    <name type="scientific">Blautia aquisgranensis</name>
    <dbReference type="NCBI Taxonomy" id="3133153"/>
    <lineage>
        <taxon>Bacteria</taxon>
        <taxon>Bacillati</taxon>
        <taxon>Bacillota</taxon>
        <taxon>Clostridia</taxon>
        <taxon>Lachnospirales</taxon>
        <taxon>Lachnospiraceae</taxon>
        <taxon>Blautia</taxon>
    </lineage>
</organism>
<feature type="transmembrane region" description="Helical" evidence="1">
    <location>
        <begin position="39"/>
        <end position="61"/>
    </location>
</feature>
<keyword evidence="1" id="KW-0812">Transmembrane</keyword>
<dbReference type="PANTHER" id="PTHR43592:SF15">
    <property type="entry name" value="CAAX AMINO TERMINAL PROTEASE FAMILY PROTEIN"/>
    <property type="match status" value="1"/>
</dbReference>
<dbReference type="EC" id="3.4.-.-" evidence="3"/>
<evidence type="ECO:0000313" key="3">
    <source>
        <dbReference type="EMBL" id="MEQ2369469.1"/>
    </source>
</evidence>
<evidence type="ECO:0000256" key="1">
    <source>
        <dbReference type="SAM" id="Phobius"/>
    </source>
</evidence>
<feature type="domain" description="CAAX prenyl protease 2/Lysostaphin resistance protein A-like" evidence="2">
    <location>
        <begin position="129"/>
        <end position="215"/>
    </location>
</feature>
<keyword evidence="3" id="KW-0378">Hydrolase</keyword>
<feature type="transmembrane region" description="Helical" evidence="1">
    <location>
        <begin position="7"/>
        <end position="27"/>
    </location>
</feature>
<dbReference type="InterPro" id="IPR003675">
    <property type="entry name" value="Rce1/LyrA-like_dom"/>
</dbReference>
<dbReference type="Proteomes" id="UP001473063">
    <property type="component" value="Unassembled WGS sequence"/>
</dbReference>
<feature type="transmembrane region" description="Helical" evidence="1">
    <location>
        <begin position="204"/>
        <end position="221"/>
    </location>
</feature>
<gene>
    <name evidence="3" type="ORF">WMO28_00660</name>
</gene>
<feature type="transmembrane region" description="Helical" evidence="1">
    <location>
        <begin position="87"/>
        <end position="108"/>
    </location>
</feature>
<proteinExistence type="predicted"/>
<feature type="transmembrane region" description="Helical" evidence="1">
    <location>
        <begin position="233"/>
        <end position="254"/>
    </location>
</feature>
<feature type="transmembrane region" description="Helical" evidence="1">
    <location>
        <begin position="160"/>
        <end position="176"/>
    </location>
</feature>